<feature type="transmembrane region" description="Helical" evidence="1">
    <location>
        <begin position="396"/>
        <end position="419"/>
    </location>
</feature>
<proteinExistence type="predicted"/>
<keyword evidence="1" id="KW-0472">Membrane</keyword>
<evidence type="ECO:0000313" key="6">
    <source>
        <dbReference type="EMBL" id="CAB4833106.1"/>
    </source>
</evidence>
<dbReference type="EMBL" id="CAEZYM010000019">
    <property type="protein sequence ID" value="CAB4733636.1"/>
    <property type="molecule type" value="Genomic_DNA"/>
</dbReference>
<evidence type="ECO:0000313" key="10">
    <source>
        <dbReference type="EMBL" id="CAB5073864.1"/>
    </source>
</evidence>
<dbReference type="EMBL" id="CAESAE010000007">
    <property type="protein sequence ID" value="CAB4343427.1"/>
    <property type="molecule type" value="Genomic_DNA"/>
</dbReference>
<evidence type="ECO:0000313" key="8">
    <source>
        <dbReference type="EMBL" id="CAB4952727.1"/>
    </source>
</evidence>
<evidence type="ECO:0000313" key="2">
    <source>
        <dbReference type="EMBL" id="CAB4343427.1"/>
    </source>
</evidence>
<evidence type="ECO:0000313" key="5">
    <source>
        <dbReference type="EMBL" id="CAB4787409.1"/>
    </source>
</evidence>
<accession>A0A6J6PJN8</accession>
<dbReference type="EMBL" id="CAFABH010000037">
    <property type="protein sequence ID" value="CAB4833106.1"/>
    <property type="molecule type" value="Genomic_DNA"/>
</dbReference>
<feature type="transmembrane region" description="Helical" evidence="1">
    <location>
        <begin position="322"/>
        <end position="343"/>
    </location>
</feature>
<feature type="transmembrane region" description="Helical" evidence="1">
    <location>
        <begin position="211"/>
        <end position="229"/>
    </location>
</feature>
<sequence length="520" mass="57519">MNKRILGALLSLFFITTSLPIAHAVDMPLLVWERGKEQNIVLGGATPQAGWQIKLVRMGSTPVAFQPSSRNSKGFLVYSARLPDDLPLAEYSVYVFGDGSPNGWQVAQVKVVEQINYSIAQIPRDLALILLTLIFLFTTLSTARSAKYRNLSFLKQKTLIESETLLLNKSLPRIAYRPYLLRNGAKRTLRPSIFRFLILHDDTFLHKLSPVAWALLPIFAILIGIQGGLSSHGPAVNIPLYAMVLISIVGIVDSYSGIFAASGFAIGQIIIGQAMSLRAVIILGVLALGWIFPGMGGRFLYFTGQKDFPGLRAKTYKGFRDFFLLLTTSTVVGIFFFTTQILADSLALHARRQHPVNLSIAIGVIFGIKALVHQQLDSHISQGPNSNLLVLERFQVITLISPAWIIAIGTSTLFTAYIWALSWGIAILSSTLITFLFASLMVKLDFPRIPLLAKWERNVYIESGVVTLGSLWLFTYVSSLPYQISVKSEILMTMGFLLPLLHVIVSSFREASHQAEQHIA</sequence>
<feature type="transmembrane region" description="Helical" evidence="1">
    <location>
        <begin position="126"/>
        <end position="146"/>
    </location>
</feature>
<reference evidence="3" key="1">
    <citation type="submission" date="2020-05" db="EMBL/GenBank/DDBJ databases">
        <authorList>
            <person name="Chiriac C."/>
            <person name="Salcher M."/>
            <person name="Ghai R."/>
            <person name="Kavagutti S V."/>
        </authorList>
    </citation>
    <scope>NUCLEOTIDE SEQUENCE</scope>
</reference>
<evidence type="ECO:0000256" key="1">
    <source>
        <dbReference type="SAM" id="Phobius"/>
    </source>
</evidence>
<dbReference type="AlphaFoldDB" id="A0A6J6PJN8"/>
<evidence type="ECO:0000313" key="9">
    <source>
        <dbReference type="EMBL" id="CAB4974915.1"/>
    </source>
</evidence>
<dbReference type="EMBL" id="CAFBQX010000005">
    <property type="protein sequence ID" value="CAB5073864.1"/>
    <property type="molecule type" value="Genomic_DNA"/>
</dbReference>
<name>A0A6J6PJN8_9ZZZZ</name>
<evidence type="ECO:0000313" key="4">
    <source>
        <dbReference type="EMBL" id="CAB4733636.1"/>
    </source>
</evidence>
<dbReference type="EMBL" id="CAEZZW010000008">
    <property type="protein sequence ID" value="CAB4787409.1"/>
    <property type="molecule type" value="Genomic_DNA"/>
</dbReference>
<dbReference type="EMBL" id="CAFBLD010000009">
    <property type="protein sequence ID" value="CAB4875756.1"/>
    <property type="molecule type" value="Genomic_DNA"/>
</dbReference>
<dbReference type="EMBL" id="CAFBOC010000006">
    <property type="protein sequence ID" value="CAB4974915.1"/>
    <property type="molecule type" value="Genomic_DNA"/>
</dbReference>
<keyword evidence="1" id="KW-0812">Transmembrane</keyword>
<protein>
    <submittedName>
        <fullName evidence="3">Unannotated protein</fullName>
    </submittedName>
</protein>
<dbReference type="EMBL" id="CAEZXO010000007">
    <property type="protein sequence ID" value="CAB4699621.1"/>
    <property type="molecule type" value="Genomic_DNA"/>
</dbReference>
<feature type="transmembrane region" description="Helical" evidence="1">
    <location>
        <begin position="279"/>
        <end position="302"/>
    </location>
</feature>
<organism evidence="3">
    <name type="scientific">freshwater metagenome</name>
    <dbReference type="NCBI Taxonomy" id="449393"/>
    <lineage>
        <taxon>unclassified sequences</taxon>
        <taxon>metagenomes</taxon>
        <taxon>ecological metagenomes</taxon>
    </lineage>
</organism>
<evidence type="ECO:0000313" key="3">
    <source>
        <dbReference type="EMBL" id="CAB4699621.1"/>
    </source>
</evidence>
<feature type="transmembrane region" description="Helical" evidence="1">
    <location>
        <begin position="241"/>
        <end position="267"/>
    </location>
</feature>
<gene>
    <name evidence="3" type="ORF">UFOPK2510_01238</name>
    <name evidence="4" type="ORF">UFOPK2718_01434</name>
    <name evidence="5" type="ORF">UFOPK2936_01390</name>
    <name evidence="6" type="ORF">UFOPK3174_01435</name>
    <name evidence="7" type="ORF">UFOPK3328_01343</name>
    <name evidence="8" type="ORF">UFOPK3779_01329</name>
    <name evidence="9" type="ORF">UFOPK3913_00740</name>
    <name evidence="2" type="ORF">UFOPK4107_01257</name>
    <name evidence="10" type="ORF">UFOPK4403_01004</name>
</gene>
<feature type="transmembrane region" description="Helical" evidence="1">
    <location>
        <begin position="425"/>
        <end position="446"/>
    </location>
</feature>
<evidence type="ECO:0000313" key="7">
    <source>
        <dbReference type="EMBL" id="CAB4875756.1"/>
    </source>
</evidence>
<keyword evidence="1" id="KW-1133">Transmembrane helix</keyword>
<dbReference type="EMBL" id="CAFBNH010000008">
    <property type="protein sequence ID" value="CAB4952727.1"/>
    <property type="molecule type" value="Genomic_DNA"/>
</dbReference>